<keyword evidence="3" id="KW-0732">Signal</keyword>
<evidence type="ECO:0000313" key="8">
    <source>
        <dbReference type="EMBL" id="KAK1273727.1"/>
    </source>
</evidence>
<organism evidence="8 9">
    <name type="scientific">Acorus gramineus</name>
    <name type="common">Dwarf sweet flag</name>
    <dbReference type="NCBI Taxonomy" id="55184"/>
    <lineage>
        <taxon>Eukaryota</taxon>
        <taxon>Viridiplantae</taxon>
        <taxon>Streptophyta</taxon>
        <taxon>Embryophyta</taxon>
        <taxon>Tracheophyta</taxon>
        <taxon>Spermatophyta</taxon>
        <taxon>Magnoliopsida</taxon>
        <taxon>Liliopsida</taxon>
        <taxon>Acoraceae</taxon>
        <taxon>Acorus</taxon>
    </lineage>
</organism>
<evidence type="ECO:0000259" key="7">
    <source>
        <dbReference type="PROSITE" id="PS51704"/>
    </source>
</evidence>
<gene>
    <name evidence="8" type="ORF">QJS04_geneDACA007997</name>
</gene>
<feature type="domain" description="GP-PDE" evidence="7">
    <location>
        <begin position="1"/>
        <end position="222"/>
    </location>
</feature>
<accession>A0AAV9BC53</accession>
<dbReference type="Proteomes" id="UP001179952">
    <property type="component" value="Unassembled WGS sequence"/>
</dbReference>
<evidence type="ECO:0000256" key="4">
    <source>
        <dbReference type="ARBA" id="ARBA00022798"/>
    </source>
</evidence>
<dbReference type="InterPro" id="IPR030395">
    <property type="entry name" value="GP_PDE_dom"/>
</dbReference>
<evidence type="ECO:0000256" key="5">
    <source>
        <dbReference type="ARBA" id="ARBA00022801"/>
    </source>
</evidence>
<evidence type="ECO:0000256" key="1">
    <source>
        <dbReference type="ARBA" id="ARBA00007277"/>
    </source>
</evidence>
<dbReference type="GO" id="GO:0008889">
    <property type="term" value="F:glycerophosphodiester phosphodiesterase activity"/>
    <property type="evidence" value="ECO:0007669"/>
    <property type="project" value="UniProtKB-EC"/>
</dbReference>
<dbReference type="PROSITE" id="PS51704">
    <property type="entry name" value="GP_PDE"/>
    <property type="match status" value="1"/>
</dbReference>
<reference evidence="8" key="2">
    <citation type="submission" date="2023-06" db="EMBL/GenBank/DDBJ databases">
        <authorList>
            <person name="Ma L."/>
            <person name="Liu K.-W."/>
            <person name="Li Z."/>
            <person name="Hsiao Y.-Y."/>
            <person name="Qi Y."/>
            <person name="Fu T."/>
            <person name="Tang G."/>
            <person name="Zhang D."/>
            <person name="Sun W.-H."/>
            <person name="Liu D.-K."/>
            <person name="Li Y."/>
            <person name="Chen G.-Z."/>
            <person name="Liu X.-D."/>
            <person name="Liao X.-Y."/>
            <person name="Jiang Y.-T."/>
            <person name="Yu X."/>
            <person name="Hao Y."/>
            <person name="Huang J."/>
            <person name="Zhao X.-W."/>
            <person name="Ke S."/>
            <person name="Chen Y.-Y."/>
            <person name="Wu W.-L."/>
            <person name="Hsu J.-L."/>
            <person name="Lin Y.-F."/>
            <person name="Huang M.-D."/>
            <person name="Li C.-Y."/>
            <person name="Huang L."/>
            <person name="Wang Z.-W."/>
            <person name="Zhao X."/>
            <person name="Zhong W.-Y."/>
            <person name="Peng D.-H."/>
            <person name="Ahmad S."/>
            <person name="Lan S."/>
            <person name="Zhang J.-S."/>
            <person name="Tsai W.-C."/>
            <person name="Van De Peer Y."/>
            <person name="Liu Z.-J."/>
        </authorList>
    </citation>
    <scope>NUCLEOTIDE SEQUENCE</scope>
    <source>
        <strain evidence="8">SCP</strain>
        <tissue evidence="8">Leaves</tissue>
    </source>
</reference>
<dbReference type="GO" id="GO:0006071">
    <property type="term" value="P:glycerol metabolic process"/>
    <property type="evidence" value="ECO:0007669"/>
    <property type="project" value="UniProtKB-KW"/>
</dbReference>
<comment type="caution">
    <text evidence="8">The sequence shown here is derived from an EMBL/GenBank/DDBJ whole genome shotgun (WGS) entry which is preliminary data.</text>
</comment>
<protein>
    <recommendedName>
        <fullName evidence="2">glycerophosphodiester phosphodiesterase</fullName>
        <ecNumber evidence="2">3.1.4.46</ecNumber>
    </recommendedName>
</protein>
<name>A0AAV9BC53_ACOGR</name>
<dbReference type="InterPro" id="IPR017946">
    <property type="entry name" value="PLC-like_Pdiesterase_TIM-brl"/>
</dbReference>
<reference evidence="8" key="1">
    <citation type="journal article" date="2023" name="Nat. Commun.">
        <title>Diploid and tetraploid genomes of Acorus and the evolution of monocots.</title>
        <authorList>
            <person name="Ma L."/>
            <person name="Liu K.W."/>
            <person name="Li Z."/>
            <person name="Hsiao Y.Y."/>
            <person name="Qi Y."/>
            <person name="Fu T."/>
            <person name="Tang G.D."/>
            <person name="Zhang D."/>
            <person name="Sun W.H."/>
            <person name="Liu D.K."/>
            <person name="Li Y."/>
            <person name="Chen G.Z."/>
            <person name="Liu X.D."/>
            <person name="Liao X.Y."/>
            <person name="Jiang Y.T."/>
            <person name="Yu X."/>
            <person name="Hao Y."/>
            <person name="Huang J."/>
            <person name="Zhao X.W."/>
            <person name="Ke S."/>
            <person name="Chen Y.Y."/>
            <person name="Wu W.L."/>
            <person name="Hsu J.L."/>
            <person name="Lin Y.F."/>
            <person name="Huang M.D."/>
            <person name="Li C.Y."/>
            <person name="Huang L."/>
            <person name="Wang Z.W."/>
            <person name="Zhao X."/>
            <person name="Zhong W.Y."/>
            <person name="Peng D.H."/>
            <person name="Ahmad S."/>
            <person name="Lan S."/>
            <person name="Zhang J.S."/>
            <person name="Tsai W.C."/>
            <person name="Van de Peer Y."/>
            <person name="Liu Z.J."/>
        </authorList>
    </citation>
    <scope>NUCLEOTIDE SEQUENCE</scope>
    <source>
        <strain evidence="8">SCP</strain>
    </source>
</reference>
<comment type="catalytic activity">
    <reaction evidence="6">
        <text>a sn-glycero-3-phosphodiester + H2O = an alcohol + sn-glycerol 3-phosphate + H(+)</text>
        <dbReference type="Rhea" id="RHEA:12969"/>
        <dbReference type="ChEBI" id="CHEBI:15377"/>
        <dbReference type="ChEBI" id="CHEBI:15378"/>
        <dbReference type="ChEBI" id="CHEBI:30879"/>
        <dbReference type="ChEBI" id="CHEBI:57597"/>
        <dbReference type="ChEBI" id="CHEBI:83408"/>
        <dbReference type="EC" id="3.1.4.46"/>
    </reaction>
</comment>
<sequence>MFNEVHARKHQRERAIEEGADFTETDIPATKDGELICLHDVTLDATTDVADHPEFADRRTTFEVKWADGKKYEDKFIETLKKYGYKGSYLSKDWLKQPLFIHSFMPTSLVYTSGLIDLQQMYDEITSCAYLDYINKYIVGIGQWKDTVVPPKDRHLTTPTDLIAKAHSCDLQVHPYTYQNEDLYLSFDFNQDPYVEYKFWIDKLRVNGVFMDFTGSLHRFQE</sequence>
<dbReference type="EMBL" id="JAUJYN010000004">
    <property type="protein sequence ID" value="KAK1273727.1"/>
    <property type="molecule type" value="Genomic_DNA"/>
</dbReference>
<comment type="similarity">
    <text evidence="1">Belongs to the glycerophosphoryl diester phosphodiesterase family.</text>
</comment>
<evidence type="ECO:0000256" key="2">
    <source>
        <dbReference type="ARBA" id="ARBA00012247"/>
    </source>
</evidence>
<keyword evidence="4" id="KW-0319">Glycerol metabolism</keyword>
<evidence type="ECO:0000256" key="3">
    <source>
        <dbReference type="ARBA" id="ARBA00022729"/>
    </source>
</evidence>
<dbReference type="PANTHER" id="PTHR43620">
    <property type="entry name" value="GLYCEROPHOSPHORYL DIESTER PHOSPHODIESTERASE"/>
    <property type="match status" value="1"/>
</dbReference>
<dbReference type="EC" id="3.1.4.46" evidence="2"/>
<dbReference type="Gene3D" id="3.20.20.190">
    <property type="entry name" value="Phosphatidylinositol (PI) phosphodiesterase"/>
    <property type="match status" value="2"/>
</dbReference>
<keyword evidence="9" id="KW-1185">Reference proteome</keyword>
<evidence type="ECO:0000256" key="6">
    <source>
        <dbReference type="ARBA" id="ARBA00047512"/>
    </source>
</evidence>
<evidence type="ECO:0000313" key="9">
    <source>
        <dbReference type="Proteomes" id="UP001179952"/>
    </source>
</evidence>
<dbReference type="SUPFAM" id="SSF51695">
    <property type="entry name" value="PLC-like phosphodiesterases"/>
    <property type="match status" value="1"/>
</dbReference>
<keyword evidence="5" id="KW-0378">Hydrolase</keyword>
<dbReference type="Pfam" id="PF03009">
    <property type="entry name" value="GDPD"/>
    <property type="match status" value="2"/>
</dbReference>
<dbReference type="GO" id="GO:0006629">
    <property type="term" value="P:lipid metabolic process"/>
    <property type="evidence" value="ECO:0007669"/>
    <property type="project" value="InterPro"/>
</dbReference>
<dbReference type="PANTHER" id="PTHR43620:SF7">
    <property type="entry name" value="GLYCEROPHOSPHODIESTER PHOSPHODIESTERASE GDPD5-RELATED"/>
    <property type="match status" value="1"/>
</dbReference>
<dbReference type="AlphaFoldDB" id="A0AAV9BC53"/>
<proteinExistence type="inferred from homology"/>